<reference evidence="4" key="4">
    <citation type="journal article" date="2018" name="Nat. Plants">
        <title>Whole-genome landscape of Medicago truncatula symbiotic genes.</title>
        <authorList>
            <person name="Pecrix Y."/>
            <person name="Gamas P."/>
            <person name="Carrere S."/>
        </authorList>
    </citation>
    <scope>NUCLEOTIDE SEQUENCE</scope>
    <source>
        <tissue evidence="4">Leaves</tissue>
    </source>
</reference>
<organism evidence="3 6">
    <name type="scientific">Medicago truncatula</name>
    <name type="common">Barrel medic</name>
    <name type="synonym">Medicago tribuloides</name>
    <dbReference type="NCBI Taxonomy" id="3880"/>
    <lineage>
        <taxon>Eukaryota</taxon>
        <taxon>Viridiplantae</taxon>
        <taxon>Streptophyta</taxon>
        <taxon>Embryophyta</taxon>
        <taxon>Tracheophyta</taxon>
        <taxon>Spermatophyta</taxon>
        <taxon>Magnoliopsida</taxon>
        <taxon>eudicotyledons</taxon>
        <taxon>Gunneridae</taxon>
        <taxon>Pentapetalae</taxon>
        <taxon>rosids</taxon>
        <taxon>fabids</taxon>
        <taxon>Fabales</taxon>
        <taxon>Fabaceae</taxon>
        <taxon>Papilionoideae</taxon>
        <taxon>50 kb inversion clade</taxon>
        <taxon>NPAAA clade</taxon>
        <taxon>Hologalegina</taxon>
        <taxon>IRL clade</taxon>
        <taxon>Trifolieae</taxon>
        <taxon>Medicago</taxon>
    </lineage>
</organism>
<gene>
    <name evidence="3" type="ordered locus">MTR_5g026080</name>
    <name evidence="4" type="ORF">MtrunA17_Chr5g0408711</name>
</gene>
<dbReference type="AlphaFoldDB" id="G7K5E0"/>
<keyword evidence="1" id="KW-0732">Signal</keyword>
<feature type="chain" id="PRO_5014573354" evidence="1">
    <location>
        <begin position="23"/>
        <end position="67"/>
    </location>
</feature>
<dbReference type="EnsemblPlants" id="AES95490">
    <property type="protein sequence ID" value="AES95490"/>
    <property type="gene ID" value="MTR_5g026080"/>
</dbReference>
<dbReference type="Proteomes" id="UP000002051">
    <property type="component" value="Chromosome 5"/>
</dbReference>
<reference evidence="3 6" key="1">
    <citation type="journal article" date="2011" name="Nature">
        <title>The Medicago genome provides insight into the evolution of rhizobial symbioses.</title>
        <authorList>
            <person name="Young N.D."/>
            <person name="Debelle F."/>
            <person name="Oldroyd G.E."/>
            <person name="Geurts R."/>
            <person name="Cannon S.B."/>
            <person name="Udvardi M.K."/>
            <person name="Benedito V.A."/>
            <person name="Mayer K.F."/>
            <person name="Gouzy J."/>
            <person name="Schoof H."/>
            <person name="Van de Peer Y."/>
            <person name="Proost S."/>
            <person name="Cook D.R."/>
            <person name="Meyers B.C."/>
            <person name="Spannagl M."/>
            <person name="Cheung F."/>
            <person name="De Mita S."/>
            <person name="Krishnakumar V."/>
            <person name="Gundlach H."/>
            <person name="Zhou S."/>
            <person name="Mudge J."/>
            <person name="Bharti A.K."/>
            <person name="Murray J.D."/>
            <person name="Naoumkina M.A."/>
            <person name="Rosen B."/>
            <person name="Silverstein K.A."/>
            <person name="Tang H."/>
            <person name="Rombauts S."/>
            <person name="Zhao P.X."/>
            <person name="Zhou P."/>
            <person name="Barbe V."/>
            <person name="Bardou P."/>
            <person name="Bechner M."/>
            <person name="Bellec A."/>
            <person name="Berger A."/>
            <person name="Berges H."/>
            <person name="Bidwell S."/>
            <person name="Bisseling T."/>
            <person name="Choisne N."/>
            <person name="Couloux A."/>
            <person name="Denny R."/>
            <person name="Deshpande S."/>
            <person name="Dai X."/>
            <person name="Doyle J.J."/>
            <person name="Dudez A.M."/>
            <person name="Farmer A.D."/>
            <person name="Fouteau S."/>
            <person name="Franken C."/>
            <person name="Gibelin C."/>
            <person name="Gish J."/>
            <person name="Goldstein S."/>
            <person name="Gonzalez A.J."/>
            <person name="Green P.J."/>
            <person name="Hallab A."/>
            <person name="Hartog M."/>
            <person name="Hua A."/>
            <person name="Humphray S.J."/>
            <person name="Jeong D.H."/>
            <person name="Jing Y."/>
            <person name="Jocker A."/>
            <person name="Kenton S.M."/>
            <person name="Kim D.J."/>
            <person name="Klee K."/>
            <person name="Lai H."/>
            <person name="Lang C."/>
            <person name="Lin S."/>
            <person name="Macmil S.L."/>
            <person name="Magdelenat G."/>
            <person name="Matthews L."/>
            <person name="McCorrison J."/>
            <person name="Monaghan E.L."/>
            <person name="Mun J.H."/>
            <person name="Najar F.Z."/>
            <person name="Nicholson C."/>
            <person name="Noirot C."/>
            <person name="O'Bleness M."/>
            <person name="Paule C.R."/>
            <person name="Poulain J."/>
            <person name="Prion F."/>
            <person name="Qin B."/>
            <person name="Qu C."/>
            <person name="Retzel E.F."/>
            <person name="Riddle C."/>
            <person name="Sallet E."/>
            <person name="Samain S."/>
            <person name="Samson N."/>
            <person name="Sanders I."/>
            <person name="Saurat O."/>
            <person name="Scarpelli C."/>
            <person name="Schiex T."/>
            <person name="Segurens B."/>
            <person name="Severin A.J."/>
            <person name="Sherrier D.J."/>
            <person name="Shi R."/>
            <person name="Sims S."/>
            <person name="Singer S.R."/>
            <person name="Sinharoy S."/>
            <person name="Sterck L."/>
            <person name="Viollet A."/>
            <person name="Wang B.B."/>
            <person name="Wang K."/>
            <person name="Wang M."/>
            <person name="Wang X."/>
            <person name="Warfsmann J."/>
            <person name="Weissenbach J."/>
            <person name="White D.D."/>
            <person name="White J.D."/>
            <person name="Wiley G.B."/>
            <person name="Wincker P."/>
            <person name="Xing Y."/>
            <person name="Yang L."/>
            <person name="Yao Z."/>
            <person name="Ying F."/>
            <person name="Zhai J."/>
            <person name="Zhou L."/>
            <person name="Zuber A."/>
            <person name="Denarie J."/>
            <person name="Dixon R.A."/>
            <person name="May G.D."/>
            <person name="Schwartz D.C."/>
            <person name="Rogers J."/>
            <person name="Quetier F."/>
            <person name="Town C.D."/>
            <person name="Roe B.A."/>
        </authorList>
    </citation>
    <scope>NUCLEOTIDE SEQUENCE [LARGE SCALE GENOMIC DNA]</scope>
    <source>
        <strain evidence="3">A17</strain>
        <strain evidence="5 6">cv. Jemalong A17</strain>
    </source>
</reference>
<evidence type="ECO:0000256" key="1">
    <source>
        <dbReference type="SAM" id="SignalP"/>
    </source>
</evidence>
<dbReference type="GO" id="GO:0046872">
    <property type="term" value="F:metal ion binding"/>
    <property type="evidence" value="ECO:0007669"/>
    <property type="project" value="InterPro"/>
</dbReference>
<feature type="domain" description="Late nodulin" evidence="2">
    <location>
        <begin position="1"/>
        <end position="55"/>
    </location>
</feature>
<protein>
    <submittedName>
        <fullName evidence="3">Nodule Cysteine-Rich (NCR) secreted peptide</fullName>
    </submittedName>
    <submittedName>
        <fullName evidence="4">Putative Late nodulin</fullName>
    </submittedName>
</protein>
<dbReference type="InterPro" id="IPR009810">
    <property type="entry name" value="Nodulin_late_dom"/>
</dbReference>
<dbReference type="HOGENOM" id="CLU_181053_1_2_1"/>
<reference evidence="5" key="3">
    <citation type="submission" date="2015-04" db="UniProtKB">
        <authorList>
            <consortium name="EnsemblPlants"/>
        </authorList>
    </citation>
    <scope>IDENTIFICATION</scope>
    <source>
        <strain evidence="5">cv. Jemalong A17</strain>
    </source>
</reference>
<evidence type="ECO:0000259" key="2">
    <source>
        <dbReference type="Pfam" id="PF07127"/>
    </source>
</evidence>
<dbReference type="EMBL" id="CM001221">
    <property type="protein sequence ID" value="AES95490.1"/>
    <property type="molecule type" value="Genomic_DNA"/>
</dbReference>
<accession>G7K5E0</accession>
<dbReference type="PaxDb" id="3880-AES95490"/>
<evidence type="ECO:0000313" key="5">
    <source>
        <dbReference type="EnsemblPlants" id="AES95490"/>
    </source>
</evidence>
<reference evidence="3 6" key="2">
    <citation type="journal article" date="2014" name="BMC Genomics">
        <title>An improved genome release (version Mt4.0) for the model legume Medicago truncatula.</title>
        <authorList>
            <person name="Tang H."/>
            <person name="Krishnakumar V."/>
            <person name="Bidwell S."/>
            <person name="Rosen B."/>
            <person name="Chan A."/>
            <person name="Zhou S."/>
            <person name="Gentzbittel L."/>
            <person name="Childs K.L."/>
            <person name="Yandell M."/>
            <person name="Gundlach H."/>
            <person name="Mayer K.F."/>
            <person name="Schwartz D.C."/>
            <person name="Town C.D."/>
        </authorList>
    </citation>
    <scope>GENOME REANNOTATION</scope>
    <source>
        <strain evidence="5 6">cv. Jemalong A17</strain>
    </source>
</reference>
<evidence type="ECO:0000313" key="3">
    <source>
        <dbReference type="EMBL" id="AES95490.1"/>
    </source>
</evidence>
<evidence type="ECO:0000313" key="4">
    <source>
        <dbReference type="EMBL" id="RHN54604.1"/>
    </source>
</evidence>
<dbReference type="Gramene" id="rna29670">
    <property type="protein sequence ID" value="RHN54604.1"/>
    <property type="gene ID" value="gene29670"/>
</dbReference>
<evidence type="ECO:0000313" key="6">
    <source>
        <dbReference type="Proteomes" id="UP000002051"/>
    </source>
</evidence>
<name>G7K5E0_MEDTR</name>
<dbReference type="Pfam" id="PF07127">
    <property type="entry name" value="Nodulin_late"/>
    <property type="match status" value="1"/>
</dbReference>
<keyword evidence="6" id="KW-1185">Reference proteome</keyword>
<dbReference type="Proteomes" id="UP000265566">
    <property type="component" value="Chromosome 5"/>
</dbReference>
<feature type="signal peptide" evidence="1">
    <location>
        <begin position="1"/>
        <end position="22"/>
    </location>
</feature>
<proteinExistence type="predicted"/>
<sequence>MAATFKLVYVMILLISLYHVAGNFEDISIECMFSIDCPQIKSNIFRFKCIEDRCKIEFIYQRKKYEI</sequence>
<dbReference type="EMBL" id="PSQE01000005">
    <property type="protein sequence ID" value="RHN54604.1"/>
    <property type="molecule type" value="Genomic_DNA"/>
</dbReference>